<dbReference type="PANTHER" id="PTHR38593">
    <property type="entry name" value="BLR2558 PROTEIN"/>
    <property type="match status" value="1"/>
</dbReference>
<evidence type="ECO:0000256" key="1">
    <source>
        <dbReference type="SAM" id="SignalP"/>
    </source>
</evidence>
<dbReference type="RefSeq" id="WP_169344340.1">
    <property type="nucleotide sequence ID" value="NZ_JABBJJ010000030.1"/>
</dbReference>
<dbReference type="EMBL" id="JABBJJ010000030">
    <property type="protein sequence ID" value="NMO15043.1"/>
    <property type="molecule type" value="Genomic_DNA"/>
</dbReference>
<organism evidence="3 4">
    <name type="scientific">Pyxidicoccus fallax</name>
    <dbReference type="NCBI Taxonomy" id="394095"/>
    <lineage>
        <taxon>Bacteria</taxon>
        <taxon>Pseudomonadati</taxon>
        <taxon>Myxococcota</taxon>
        <taxon>Myxococcia</taxon>
        <taxon>Myxococcales</taxon>
        <taxon>Cystobacterineae</taxon>
        <taxon>Myxococcaceae</taxon>
        <taxon>Pyxidicoccus</taxon>
    </lineage>
</organism>
<feature type="signal peptide" evidence="1">
    <location>
        <begin position="1"/>
        <end position="20"/>
    </location>
</feature>
<dbReference type="InterPro" id="IPR012347">
    <property type="entry name" value="Ferritin-like"/>
</dbReference>
<dbReference type="PANTHER" id="PTHR38593:SF1">
    <property type="entry name" value="BLR2558 PROTEIN"/>
    <property type="match status" value="1"/>
</dbReference>
<evidence type="ECO:0000313" key="4">
    <source>
        <dbReference type="Proteomes" id="UP000518300"/>
    </source>
</evidence>
<dbReference type="PROSITE" id="PS51257">
    <property type="entry name" value="PROKAR_LIPOPROTEIN"/>
    <property type="match status" value="1"/>
</dbReference>
<dbReference type="Pfam" id="PF13628">
    <property type="entry name" value="DUF4142"/>
    <property type="match status" value="1"/>
</dbReference>
<sequence length="197" mass="21398">MHTKRSWMGAVLVSALLVLGAGCDDDDNNGDTPPPEAAPEVQDLTLSDAQIVRVLVVANEGEVMLGQLGQQRATSAEVRDFNARMVTEHTEAQQRLEQLAQDQGLVPEDSAVSQQLQDEVQRMMETLEAAPADTFDLAMMGSQVAAHARTAMTGDALLMPQVQNTALRQELMTLRRSVQEHLEEGADIHSDLADTLP</sequence>
<proteinExistence type="predicted"/>
<reference evidence="3 4" key="1">
    <citation type="submission" date="2020-04" db="EMBL/GenBank/DDBJ databases">
        <title>Draft genome of Pyxidicoccus fallax type strain.</title>
        <authorList>
            <person name="Whitworth D.E."/>
        </authorList>
    </citation>
    <scope>NUCLEOTIDE SEQUENCE [LARGE SCALE GENOMIC DNA]</scope>
    <source>
        <strain evidence="3 4">DSM 14698</strain>
    </source>
</reference>
<name>A0A848LE14_9BACT</name>
<comment type="caution">
    <text evidence="3">The sequence shown here is derived from an EMBL/GenBank/DDBJ whole genome shotgun (WGS) entry which is preliminary data.</text>
</comment>
<dbReference type="Gene3D" id="1.20.1260.10">
    <property type="match status" value="1"/>
</dbReference>
<evidence type="ECO:0000313" key="3">
    <source>
        <dbReference type="EMBL" id="NMO15043.1"/>
    </source>
</evidence>
<feature type="domain" description="DUF4142" evidence="2">
    <location>
        <begin position="47"/>
        <end position="185"/>
    </location>
</feature>
<dbReference type="Proteomes" id="UP000518300">
    <property type="component" value="Unassembled WGS sequence"/>
</dbReference>
<protein>
    <submittedName>
        <fullName evidence="3">DUF4142 domain-containing protein</fullName>
    </submittedName>
</protein>
<keyword evidence="4" id="KW-1185">Reference proteome</keyword>
<dbReference type="AlphaFoldDB" id="A0A848LE14"/>
<evidence type="ECO:0000259" key="2">
    <source>
        <dbReference type="Pfam" id="PF13628"/>
    </source>
</evidence>
<gene>
    <name evidence="3" type="ORF">HG543_09265</name>
</gene>
<accession>A0A848LE14</accession>
<dbReference type="InterPro" id="IPR025419">
    <property type="entry name" value="DUF4142"/>
</dbReference>
<keyword evidence="1" id="KW-0732">Signal</keyword>
<feature type="chain" id="PRO_5032986717" evidence="1">
    <location>
        <begin position="21"/>
        <end position="197"/>
    </location>
</feature>